<evidence type="ECO:0000256" key="1">
    <source>
        <dbReference type="SAM" id="MobiDB-lite"/>
    </source>
</evidence>
<organism evidence="2 3">
    <name type="scientific">Diceros bicornis minor</name>
    <name type="common">South-central black rhinoceros</name>
    <dbReference type="NCBI Taxonomy" id="77932"/>
    <lineage>
        <taxon>Eukaryota</taxon>
        <taxon>Metazoa</taxon>
        <taxon>Chordata</taxon>
        <taxon>Craniata</taxon>
        <taxon>Vertebrata</taxon>
        <taxon>Euteleostomi</taxon>
        <taxon>Mammalia</taxon>
        <taxon>Eutheria</taxon>
        <taxon>Laurasiatheria</taxon>
        <taxon>Perissodactyla</taxon>
        <taxon>Rhinocerotidae</taxon>
        <taxon>Diceros</taxon>
    </lineage>
</organism>
<proteinExistence type="predicted"/>
<sequence>MRWKRFMEQRTSKSLNWQKGSGKTSSILSINFKDPQFAEDYIFKAIMLPGARKPTPVLKPSDWEKSSNGRQWKPQLGFNRDRRPVHLDQAAFRTLGHVMPRGSGAGVYSTAAPPPAPYQGNLYRPLLRGQAQIPKLMSSKFLLIGYFAC</sequence>
<name>A0A7J7FAF1_DICBM</name>
<comment type="caution">
    <text evidence="2">The sequence shown here is derived from an EMBL/GenBank/DDBJ whole genome shotgun (WGS) entry which is preliminary data.</text>
</comment>
<protein>
    <submittedName>
        <fullName evidence="2">Uncharacterized protein</fullName>
    </submittedName>
</protein>
<reference evidence="2 3" key="1">
    <citation type="journal article" date="2020" name="Mol. Biol. Evol.">
        <title>Interspecific Gene Flow and the Evolution of Specialization in Black and White Rhinoceros.</title>
        <authorList>
            <person name="Moodley Y."/>
            <person name="Westbury M.V."/>
            <person name="Russo I.M."/>
            <person name="Gopalakrishnan S."/>
            <person name="Rakotoarivelo A."/>
            <person name="Olsen R.A."/>
            <person name="Prost S."/>
            <person name="Tunstall T."/>
            <person name="Ryder O.A."/>
            <person name="Dalen L."/>
            <person name="Bruford M.W."/>
        </authorList>
    </citation>
    <scope>NUCLEOTIDE SEQUENCE [LARGE SCALE GENOMIC DNA]</scope>
    <source>
        <strain evidence="2">SBR-YM</strain>
        <tissue evidence="2">Skin</tissue>
    </source>
</reference>
<evidence type="ECO:0000313" key="2">
    <source>
        <dbReference type="EMBL" id="KAF5924971.1"/>
    </source>
</evidence>
<dbReference type="AlphaFoldDB" id="A0A7J7FAF1"/>
<accession>A0A7J7FAF1</accession>
<dbReference type="Proteomes" id="UP000551758">
    <property type="component" value="Unassembled WGS sequence"/>
</dbReference>
<dbReference type="EMBL" id="JACDTQ010000823">
    <property type="protein sequence ID" value="KAF5924971.1"/>
    <property type="molecule type" value="Genomic_DNA"/>
</dbReference>
<feature type="region of interest" description="Disordered" evidence="1">
    <location>
        <begin position="57"/>
        <end position="79"/>
    </location>
</feature>
<gene>
    <name evidence="2" type="ORF">HPG69_008645</name>
</gene>
<keyword evidence="3" id="KW-1185">Reference proteome</keyword>
<evidence type="ECO:0000313" key="3">
    <source>
        <dbReference type="Proteomes" id="UP000551758"/>
    </source>
</evidence>